<comment type="caution">
    <text evidence="2">The sequence shown here is derived from an EMBL/GenBank/DDBJ whole genome shotgun (WGS) entry which is preliminary data.</text>
</comment>
<dbReference type="AlphaFoldDB" id="A0A9N7TI41"/>
<evidence type="ECO:0000256" key="1">
    <source>
        <dbReference type="SAM" id="MobiDB-lite"/>
    </source>
</evidence>
<protein>
    <submittedName>
        <fullName evidence="2">Uncharacterized protein</fullName>
    </submittedName>
</protein>
<organism evidence="2 3">
    <name type="scientific">Pleuronectes platessa</name>
    <name type="common">European plaice</name>
    <dbReference type="NCBI Taxonomy" id="8262"/>
    <lineage>
        <taxon>Eukaryota</taxon>
        <taxon>Metazoa</taxon>
        <taxon>Chordata</taxon>
        <taxon>Craniata</taxon>
        <taxon>Vertebrata</taxon>
        <taxon>Euteleostomi</taxon>
        <taxon>Actinopterygii</taxon>
        <taxon>Neopterygii</taxon>
        <taxon>Teleostei</taxon>
        <taxon>Neoteleostei</taxon>
        <taxon>Acanthomorphata</taxon>
        <taxon>Carangaria</taxon>
        <taxon>Pleuronectiformes</taxon>
        <taxon>Pleuronectoidei</taxon>
        <taxon>Pleuronectidae</taxon>
        <taxon>Pleuronectes</taxon>
    </lineage>
</organism>
<accession>A0A9N7TI41</accession>
<dbReference type="EMBL" id="CADEAL010000027">
    <property type="protein sequence ID" value="CAB1412946.1"/>
    <property type="molecule type" value="Genomic_DNA"/>
</dbReference>
<evidence type="ECO:0000313" key="3">
    <source>
        <dbReference type="Proteomes" id="UP001153269"/>
    </source>
</evidence>
<feature type="region of interest" description="Disordered" evidence="1">
    <location>
        <begin position="34"/>
        <end position="94"/>
    </location>
</feature>
<sequence length="121" mass="13120">MSHIPLGVNSAGDMLEDISENSITWRLDSEVDAPKFENQSGGSVTDPVPVTMLSPPQELIIQKNRGSSENEQKKKKRDGGKGGGQRRDGGKTGACLKGWGLVKWRHLTHKNVQYTGYGSGV</sequence>
<dbReference type="Proteomes" id="UP001153269">
    <property type="component" value="Unassembled WGS sequence"/>
</dbReference>
<name>A0A9N7TI41_PLEPL</name>
<proteinExistence type="predicted"/>
<gene>
    <name evidence="2" type="ORF">PLEPLA_LOCUS642</name>
</gene>
<reference evidence="2" key="1">
    <citation type="submission" date="2020-03" db="EMBL/GenBank/DDBJ databases">
        <authorList>
            <person name="Weist P."/>
        </authorList>
    </citation>
    <scope>NUCLEOTIDE SEQUENCE</scope>
</reference>
<keyword evidence="3" id="KW-1185">Reference proteome</keyword>
<evidence type="ECO:0000313" key="2">
    <source>
        <dbReference type="EMBL" id="CAB1412946.1"/>
    </source>
</evidence>